<name>A0ABV1F3G0_9BACI</name>
<keyword evidence="2" id="KW-1133">Transmembrane helix</keyword>
<evidence type="ECO:0000313" key="4">
    <source>
        <dbReference type="Proteomes" id="UP001465426"/>
    </source>
</evidence>
<feature type="transmembrane region" description="Helical" evidence="2">
    <location>
        <begin position="46"/>
        <end position="67"/>
    </location>
</feature>
<dbReference type="RefSeq" id="WP_192840951.1">
    <property type="nucleotide sequence ID" value="NZ_JBBMFN010000042.1"/>
</dbReference>
<organism evidence="3 4">
    <name type="scientific">Niallia hominis</name>
    <dbReference type="NCBI Taxonomy" id="3133173"/>
    <lineage>
        <taxon>Bacteria</taxon>
        <taxon>Bacillati</taxon>
        <taxon>Bacillota</taxon>
        <taxon>Bacilli</taxon>
        <taxon>Bacillales</taxon>
        <taxon>Bacillaceae</taxon>
        <taxon>Niallia</taxon>
    </lineage>
</organism>
<evidence type="ECO:0000313" key="3">
    <source>
        <dbReference type="EMBL" id="MEQ2467093.1"/>
    </source>
</evidence>
<reference evidence="3 4" key="1">
    <citation type="submission" date="2024-03" db="EMBL/GenBank/DDBJ databases">
        <title>Human intestinal bacterial collection.</title>
        <authorList>
            <person name="Pauvert C."/>
            <person name="Hitch T.C.A."/>
            <person name="Clavel T."/>
        </authorList>
    </citation>
    <scope>NUCLEOTIDE SEQUENCE [LARGE SCALE GENOMIC DNA]</scope>
    <source>
        <strain evidence="3 4">CLA-SR-H024</strain>
    </source>
</reference>
<sequence length="399" mass="45438">MSDDLKSLRESMNKTVLKHGKMSAADKEKLFSAVIQDKKTKNRFSLAPVLSFVAVACFIVFIGGYVFKQTGNFDYQRNQVAQVNDKEDDKKETTSTSKHGNKENPNLASFLYELNLKLQNSEMWYQNGKEYAKEVGEYAESHSKQYAAIQENKRIVDKLEEIGVLAKNLQKEAAAQNEIEVEDTLDLQRAVDQLIIIAEDNGIVDERNGIIEKLEYSDMKSWLISIKDSIHAESYEPYSDLGSYEKHIGYATKAYAKHYAALEGDSTIKEQLKEIAEVAEQIENEKEKEKRTEWLNQLDGMVDSLLQDDKVVKKEDVREIVWNQLSAEQKERINGTWADGKISKVTLTKNMMSLVDDKSYEGEEVYLLDFPTKGKSIPNNMIVYADINTFAYIGNGLVD</sequence>
<proteinExistence type="predicted"/>
<evidence type="ECO:0000256" key="2">
    <source>
        <dbReference type="SAM" id="Phobius"/>
    </source>
</evidence>
<gene>
    <name evidence="3" type="ORF">WMO63_15665</name>
</gene>
<feature type="region of interest" description="Disordered" evidence="1">
    <location>
        <begin position="82"/>
        <end position="105"/>
    </location>
</feature>
<evidence type="ECO:0000256" key="1">
    <source>
        <dbReference type="SAM" id="MobiDB-lite"/>
    </source>
</evidence>
<dbReference type="EMBL" id="JBBMFN010000042">
    <property type="protein sequence ID" value="MEQ2467093.1"/>
    <property type="molecule type" value="Genomic_DNA"/>
</dbReference>
<comment type="caution">
    <text evidence="3">The sequence shown here is derived from an EMBL/GenBank/DDBJ whole genome shotgun (WGS) entry which is preliminary data.</text>
</comment>
<dbReference type="Proteomes" id="UP001465426">
    <property type="component" value="Unassembled WGS sequence"/>
</dbReference>
<accession>A0ABV1F3G0</accession>
<keyword evidence="2" id="KW-0812">Transmembrane</keyword>
<feature type="compositionally biased region" description="Polar residues" evidence="1">
    <location>
        <begin position="94"/>
        <end position="105"/>
    </location>
</feature>
<feature type="compositionally biased region" description="Basic and acidic residues" evidence="1">
    <location>
        <begin position="84"/>
        <end position="93"/>
    </location>
</feature>
<keyword evidence="4" id="KW-1185">Reference proteome</keyword>
<keyword evidence="2" id="KW-0472">Membrane</keyword>
<protein>
    <submittedName>
        <fullName evidence="3">Uncharacterized protein</fullName>
    </submittedName>
</protein>